<proteinExistence type="predicted"/>
<dbReference type="RefSeq" id="WP_284727087.1">
    <property type="nucleotide sequence ID" value="NZ_JASCSA010000009.1"/>
</dbReference>
<dbReference type="Proteomes" id="UP001229025">
    <property type="component" value="Unassembled WGS sequence"/>
</dbReference>
<name>A0ABT6UR19_9GAMM</name>
<evidence type="ECO:0000256" key="1">
    <source>
        <dbReference type="SAM" id="Phobius"/>
    </source>
</evidence>
<protein>
    <submittedName>
        <fullName evidence="2">Uncharacterized protein</fullName>
    </submittedName>
</protein>
<organism evidence="2 3">
    <name type="scientific">Cobetia amphilecti</name>
    <dbReference type="NCBI Taxonomy" id="1055104"/>
    <lineage>
        <taxon>Bacteria</taxon>
        <taxon>Pseudomonadati</taxon>
        <taxon>Pseudomonadota</taxon>
        <taxon>Gammaproteobacteria</taxon>
        <taxon>Oceanospirillales</taxon>
        <taxon>Halomonadaceae</taxon>
        <taxon>Cobetia</taxon>
    </lineage>
</organism>
<gene>
    <name evidence="2" type="ORF">QLT01_12345</name>
</gene>
<keyword evidence="1" id="KW-0812">Transmembrane</keyword>
<feature type="transmembrane region" description="Helical" evidence="1">
    <location>
        <begin position="7"/>
        <end position="25"/>
    </location>
</feature>
<evidence type="ECO:0000313" key="3">
    <source>
        <dbReference type="Proteomes" id="UP001229025"/>
    </source>
</evidence>
<feature type="transmembrane region" description="Helical" evidence="1">
    <location>
        <begin position="45"/>
        <end position="63"/>
    </location>
</feature>
<accession>A0ABT6UR19</accession>
<evidence type="ECO:0000313" key="2">
    <source>
        <dbReference type="EMBL" id="MDI5885143.1"/>
    </source>
</evidence>
<keyword evidence="1" id="KW-0472">Membrane</keyword>
<reference evidence="2 3" key="1">
    <citation type="submission" date="2023-04" db="EMBL/GenBank/DDBJ databases">
        <authorList>
            <person name="Otstavnykh N."/>
            <person name="Seitkalieva A."/>
            <person name="Bystritskaya E."/>
        </authorList>
    </citation>
    <scope>NUCLEOTIDE SEQUENCE [LARGE SCALE GENOMIC DNA]</scope>
    <source>
        <strain evidence="2 3">NRIC 0815</strain>
    </source>
</reference>
<keyword evidence="1" id="KW-1133">Transmembrane helix</keyword>
<sequence length="240" mass="27733">MNIKHKIILGVTIALSTLSITAYIWNFSSLPLSTKSSEWGGFGSYISGTIGIFILSVTLYYLVQATSQQEKLLLQQDMLIKIQYDEMKKNESYRATEIAINHFETINNGFIINHIRKTLNINLPEEIILSESDSFLAWAQTQDINLSKIMHNHEMYPRESIRDIQWLIDEKVPAEIRTNAISCIMEPILKHMDLIAELTEKSKHAENHMQNITRNLDAYFYIASLFFMEYRAVSMTKCNT</sequence>
<comment type="caution">
    <text evidence="2">The sequence shown here is derived from an EMBL/GenBank/DDBJ whole genome shotgun (WGS) entry which is preliminary data.</text>
</comment>
<keyword evidence="3" id="KW-1185">Reference proteome</keyword>
<dbReference type="EMBL" id="JASCSA010000009">
    <property type="protein sequence ID" value="MDI5885143.1"/>
    <property type="molecule type" value="Genomic_DNA"/>
</dbReference>
<reference evidence="3" key="2">
    <citation type="submission" date="2023-07" db="EMBL/GenBank/DDBJ databases">
        <title>Genome-based characterization of strain KMM 296 and proposal for reclassification of Cobetia litoralis and Cobetia pacifica, and emended description of the species Cobetia amphilecti and Cobetia marina.</title>
        <authorList>
            <person name="Balabanova L."/>
            <person name="Nedashkovskaya O."/>
        </authorList>
    </citation>
    <scope>NUCLEOTIDE SEQUENCE [LARGE SCALE GENOMIC DNA]</scope>
    <source>
        <strain evidence="3">NRIC 0815</strain>
    </source>
</reference>